<reference evidence="2" key="2">
    <citation type="journal article" name="Front. Microbiol.">
        <title>Degradative Capacity of Two Strains of Rhodonia placenta: From Phenotype to Genotype.</title>
        <authorList>
            <person name="Kolle M."/>
            <person name="Horta M.A.C."/>
            <person name="Nowrousian M."/>
            <person name="Ohm R.A."/>
            <person name="Benz J.P."/>
            <person name="Pilgard A."/>
        </authorList>
    </citation>
    <scope>NUCLEOTIDE SEQUENCE</scope>
    <source>
        <strain evidence="2">FPRL280</strain>
    </source>
</reference>
<dbReference type="AlphaFoldDB" id="A0A8H7TY87"/>
<dbReference type="Proteomes" id="UP000639403">
    <property type="component" value="Unassembled WGS sequence"/>
</dbReference>
<reference evidence="2" key="1">
    <citation type="submission" date="2020-11" db="EMBL/GenBank/DDBJ databases">
        <authorList>
            <person name="Koelle M."/>
            <person name="Horta M.A.C."/>
            <person name="Nowrousian M."/>
            <person name="Ohm R.A."/>
            <person name="Benz P."/>
            <person name="Pilgard A."/>
        </authorList>
    </citation>
    <scope>NUCLEOTIDE SEQUENCE</scope>
    <source>
        <strain evidence="2">FPRL280</strain>
    </source>
</reference>
<dbReference type="EMBL" id="JADOXO010000365">
    <property type="protein sequence ID" value="KAF9805706.1"/>
    <property type="molecule type" value="Genomic_DNA"/>
</dbReference>
<feature type="coiled-coil region" evidence="1">
    <location>
        <begin position="108"/>
        <end position="171"/>
    </location>
</feature>
<evidence type="ECO:0000256" key="1">
    <source>
        <dbReference type="SAM" id="Coils"/>
    </source>
</evidence>
<evidence type="ECO:0000313" key="3">
    <source>
        <dbReference type="Proteomes" id="UP000639403"/>
    </source>
</evidence>
<protein>
    <submittedName>
        <fullName evidence="2">Uncharacterized protein</fullName>
    </submittedName>
</protein>
<proteinExistence type="predicted"/>
<gene>
    <name evidence="2" type="ORF">IEO21_08942</name>
</gene>
<name>A0A8H7TY87_9APHY</name>
<organism evidence="2 3">
    <name type="scientific">Rhodonia placenta</name>
    <dbReference type="NCBI Taxonomy" id="104341"/>
    <lineage>
        <taxon>Eukaryota</taxon>
        <taxon>Fungi</taxon>
        <taxon>Dikarya</taxon>
        <taxon>Basidiomycota</taxon>
        <taxon>Agaricomycotina</taxon>
        <taxon>Agaricomycetes</taxon>
        <taxon>Polyporales</taxon>
        <taxon>Adustoporiaceae</taxon>
        <taxon>Rhodonia</taxon>
    </lineage>
</organism>
<evidence type="ECO:0000313" key="2">
    <source>
        <dbReference type="EMBL" id="KAF9805706.1"/>
    </source>
</evidence>
<comment type="caution">
    <text evidence="2">The sequence shown here is derived from an EMBL/GenBank/DDBJ whole genome shotgun (WGS) entry which is preliminary data.</text>
</comment>
<accession>A0A8H7TY87</accession>
<sequence length="192" mass="22348">MGGNAMDSYRLFRKLCGNTYMSNVVTTTMWASVTEPLGSSREREIENKYFAGAFQQGARLHRHTDTAESARDIIRDILHHEPQTLLVQQEMVDQHKPVPDTQAGNELISRLERNSAQIQKRLDDLRRHMDRRRQSDEESHVVDAEELRNSLDEAEAKLARNEHERTELRIGIAPDRLLKLTDMWMPWVLCRT</sequence>
<keyword evidence="1" id="KW-0175">Coiled coil</keyword>